<accession>A0A0F9J1P8</accession>
<dbReference type="Gene3D" id="1.10.40.70">
    <property type="match status" value="1"/>
</dbReference>
<dbReference type="InterPro" id="IPR027417">
    <property type="entry name" value="P-loop_NTPase"/>
</dbReference>
<proteinExistence type="predicted"/>
<dbReference type="Gene3D" id="3.40.50.300">
    <property type="entry name" value="P-loop containing nucleotide triphosphate hydrolases"/>
    <property type="match status" value="1"/>
</dbReference>
<name>A0A0F9J1P8_9ZZZZ</name>
<dbReference type="PANTHER" id="PTHR30258">
    <property type="entry name" value="TYPE II SECRETION SYSTEM PROTEIN GSPE-RELATED"/>
    <property type="match status" value="1"/>
</dbReference>
<dbReference type="Pfam" id="PF05157">
    <property type="entry name" value="MshEN"/>
    <property type="match status" value="1"/>
</dbReference>
<feature type="domain" description="Bacterial type II secretion system protein E" evidence="3">
    <location>
        <begin position="177"/>
        <end position="562"/>
    </location>
</feature>
<sequence>MAKINRVSLETVLFKEKFITEKDIEKAEHYQKENGGNLSEIFVQLGLVTEEQVVIGLAKQLGIPHMKLTNYKLDPEIMGIVPEKIIKNNKVVPLSKSGKTLTVATSNPLDVLVIDDLKATTGCHIETIVCTPSEIEQVIGDYYSVAEVNDSKESGAKEIEKVVTESESINLDKLVKQAEEAPIIRMVNLILSRAIRARASDIHIEPFSKKLRVRYRIDGILYPMTSFPKKVQNAIVSRIKILSEMNIAERRLPQDGRFRVKAYRRDIDFRVSTIPTSYGEKVVLRLFDKAQLMGLTIDKLGLEKNVLEKYQKAITQPYGMIIMTGPTSCGKSTSLYAAIGALNSEDKNILTIEDPVEYEAEGINQVQVYEAIGLTFPRVLRAFLRQDPNIIMLGEMRDKETADIGIKAALTGHLLFTTLHTNDAPSAIARLINMEVEPFLITGAVTFVGAQRLMRRICRHCAVKDKPSPALLKELGIENKDQKKLLLFKAEGCSICNNTGYMGRMAVMEALKVDGDIRELILEKASSNKIREVAITKGMVPLKENALAKVLRGETSLEEFARLTGGL</sequence>
<dbReference type="InterPro" id="IPR001482">
    <property type="entry name" value="T2SS/T4SS_dom"/>
</dbReference>
<dbReference type="SUPFAM" id="SSF52540">
    <property type="entry name" value="P-loop containing nucleoside triphosphate hydrolases"/>
    <property type="match status" value="1"/>
</dbReference>
<dbReference type="InterPro" id="IPR037257">
    <property type="entry name" value="T2SS_E_N_sf"/>
</dbReference>
<dbReference type="InterPro" id="IPR007831">
    <property type="entry name" value="T2SS_GspE_N"/>
</dbReference>
<dbReference type="Pfam" id="PF00437">
    <property type="entry name" value="T2SSE"/>
    <property type="match status" value="1"/>
</dbReference>
<evidence type="ECO:0000259" key="4">
    <source>
        <dbReference type="Pfam" id="PF05157"/>
    </source>
</evidence>
<evidence type="ECO:0000259" key="3">
    <source>
        <dbReference type="Pfam" id="PF00437"/>
    </source>
</evidence>
<dbReference type="SUPFAM" id="SSF160246">
    <property type="entry name" value="EspE N-terminal domain-like"/>
    <property type="match status" value="1"/>
</dbReference>
<dbReference type="FunFam" id="3.30.450.90:FF:000001">
    <property type="entry name" value="Type II secretion system ATPase GspE"/>
    <property type="match status" value="1"/>
</dbReference>
<dbReference type="FunFam" id="3.30.300.160:FF:000002">
    <property type="entry name" value="Type II secretion system protein E"/>
    <property type="match status" value="1"/>
</dbReference>
<feature type="domain" description="Type II secretion system protein GspE N-terminal" evidence="4">
    <location>
        <begin position="61"/>
        <end position="146"/>
    </location>
</feature>
<comment type="caution">
    <text evidence="5">The sequence shown here is derived from an EMBL/GenBank/DDBJ whole genome shotgun (WGS) entry which is preliminary data.</text>
</comment>
<dbReference type="GO" id="GO:0016887">
    <property type="term" value="F:ATP hydrolysis activity"/>
    <property type="evidence" value="ECO:0007669"/>
    <property type="project" value="TreeGrafter"/>
</dbReference>
<dbReference type="FunFam" id="3.40.50.300:FF:000398">
    <property type="entry name" value="Type IV pilus assembly ATPase PilB"/>
    <property type="match status" value="1"/>
</dbReference>
<dbReference type="Gene3D" id="3.30.450.90">
    <property type="match status" value="1"/>
</dbReference>
<keyword evidence="1" id="KW-0547">Nucleotide-binding</keyword>
<evidence type="ECO:0000256" key="2">
    <source>
        <dbReference type="ARBA" id="ARBA00022840"/>
    </source>
</evidence>
<dbReference type="EMBL" id="LAZR01012526">
    <property type="protein sequence ID" value="KKM26374.1"/>
    <property type="molecule type" value="Genomic_DNA"/>
</dbReference>
<evidence type="ECO:0008006" key="6">
    <source>
        <dbReference type="Google" id="ProtNLM"/>
    </source>
</evidence>
<dbReference type="GO" id="GO:0005524">
    <property type="term" value="F:ATP binding"/>
    <property type="evidence" value="ECO:0007669"/>
    <property type="project" value="UniProtKB-KW"/>
</dbReference>
<gene>
    <name evidence="5" type="ORF">LCGC14_1585430</name>
</gene>
<dbReference type="CDD" id="cd01129">
    <property type="entry name" value="PulE-GspE-like"/>
    <property type="match status" value="1"/>
</dbReference>
<organism evidence="5">
    <name type="scientific">marine sediment metagenome</name>
    <dbReference type="NCBI Taxonomy" id="412755"/>
    <lineage>
        <taxon>unclassified sequences</taxon>
        <taxon>metagenomes</taxon>
        <taxon>ecological metagenomes</taxon>
    </lineage>
</organism>
<reference evidence="5" key="1">
    <citation type="journal article" date="2015" name="Nature">
        <title>Complex archaea that bridge the gap between prokaryotes and eukaryotes.</title>
        <authorList>
            <person name="Spang A."/>
            <person name="Saw J.H."/>
            <person name="Jorgensen S.L."/>
            <person name="Zaremba-Niedzwiedzka K."/>
            <person name="Martijn J."/>
            <person name="Lind A.E."/>
            <person name="van Eijk R."/>
            <person name="Schleper C."/>
            <person name="Guy L."/>
            <person name="Ettema T.J."/>
        </authorList>
    </citation>
    <scope>NUCLEOTIDE SEQUENCE</scope>
</reference>
<dbReference type="AlphaFoldDB" id="A0A0F9J1P8"/>
<protein>
    <recommendedName>
        <fullName evidence="6">AAA+ ATPase domain-containing protein</fullName>
    </recommendedName>
</protein>
<evidence type="ECO:0000313" key="5">
    <source>
        <dbReference type="EMBL" id="KKM26374.1"/>
    </source>
</evidence>
<dbReference type="Gene3D" id="3.30.300.160">
    <property type="entry name" value="Type II secretion system, protein E, N-terminal domain"/>
    <property type="match status" value="1"/>
</dbReference>
<dbReference type="PANTHER" id="PTHR30258:SF1">
    <property type="entry name" value="PROTEIN TRANSPORT PROTEIN HOFB HOMOLOG"/>
    <property type="match status" value="1"/>
</dbReference>
<dbReference type="GO" id="GO:0005886">
    <property type="term" value="C:plasma membrane"/>
    <property type="evidence" value="ECO:0007669"/>
    <property type="project" value="TreeGrafter"/>
</dbReference>
<keyword evidence="2" id="KW-0067">ATP-binding</keyword>
<evidence type="ECO:0000256" key="1">
    <source>
        <dbReference type="ARBA" id="ARBA00022741"/>
    </source>
</evidence>